<reference evidence="1 2" key="1">
    <citation type="journal article" date="2021" name="Int. J. Syst. Evol. Microbiol.">
        <title>Amazonocrinis nigriterrae gen. nov., sp. nov., Atlanticothrix silvestris gen. nov., sp. nov. and Dendronalium phyllosphericum gen. nov., sp. nov., nostocacean cyanobacteria from Brazilian environments.</title>
        <authorList>
            <person name="Alvarenga D.O."/>
            <person name="Andreote A.P.D."/>
            <person name="Branco L.H.Z."/>
            <person name="Delbaje E."/>
            <person name="Cruz R.B."/>
            <person name="Varani A.M."/>
            <person name="Fiore M.F."/>
        </authorList>
    </citation>
    <scope>NUCLEOTIDE SEQUENCE [LARGE SCALE GENOMIC DNA]</scope>
    <source>
        <strain evidence="1 2">CENA369</strain>
    </source>
</reference>
<dbReference type="RefSeq" id="WP_214433373.1">
    <property type="nucleotide sequence ID" value="NZ_CAWPUQ010000315.1"/>
</dbReference>
<name>A0A8J7I7M6_9NOST</name>
<organism evidence="1 2">
    <name type="scientific">Dendronalium phyllosphericum CENA369</name>
    <dbReference type="NCBI Taxonomy" id="1725256"/>
    <lineage>
        <taxon>Bacteria</taxon>
        <taxon>Bacillati</taxon>
        <taxon>Cyanobacteriota</taxon>
        <taxon>Cyanophyceae</taxon>
        <taxon>Nostocales</taxon>
        <taxon>Nostocaceae</taxon>
        <taxon>Dendronalium</taxon>
        <taxon>Dendronalium phyllosphericum</taxon>
    </lineage>
</organism>
<sequence>MKVLPARFRRDSLSAHTEQARFLRSEAGNRTQSDNRYGLTLVLTGSSYGENEPKKVTHSQAGHNIKTLTLSELKPAALCRK</sequence>
<proteinExistence type="predicted"/>
<evidence type="ECO:0000313" key="2">
    <source>
        <dbReference type="Proteomes" id="UP000662314"/>
    </source>
</evidence>
<dbReference type="AlphaFoldDB" id="A0A8J7I7M6"/>
<dbReference type="EMBL" id="JAECZA010000078">
    <property type="protein sequence ID" value="MBH8574565.1"/>
    <property type="molecule type" value="Genomic_DNA"/>
</dbReference>
<protein>
    <submittedName>
        <fullName evidence="1">Uncharacterized protein</fullName>
    </submittedName>
</protein>
<evidence type="ECO:0000313" key="1">
    <source>
        <dbReference type="EMBL" id="MBH8574565.1"/>
    </source>
</evidence>
<keyword evidence="2" id="KW-1185">Reference proteome</keyword>
<dbReference type="Proteomes" id="UP000662314">
    <property type="component" value="Unassembled WGS sequence"/>
</dbReference>
<comment type="caution">
    <text evidence="1">The sequence shown here is derived from an EMBL/GenBank/DDBJ whole genome shotgun (WGS) entry which is preliminary data.</text>
</comment>
<gene>
    <name evidence="1" type="ORF">I8752_16345</name>
</gene>
<accession>A0A8J7I7M6</accession>